<gene>
    <name evidence="1" type="ORF">TcWFU_000840</name>
</gene>
<accession>A0ABR4QJ19</accession>
<comment type="caution">
    <text evidence="1">The sequence shown here is derived from an EMBL/GenBank/DDBJ whole genome shotgun (WGS) entry which is preliminary data.</text>
</comment>
<name>A0ABR4QJ19_9CEST</name>
<dbReference type="Proteomes" id="UP001651158">
    <property type="component" value="Unassembled WGS sequence"/>
</dbReference>
<dbReference type="EMBL" id="JAKROA010000002">
    <property type="protein sequence ID" value="KAL5109741.1"/>
    <property type="molecule type" value="Genomic_DNA"/>
</dbReference>
<reference evidence="1 2" key="1">
    <citation type="journal article" date="2022" name="Front. Cell. Infect. Microbiol.">
        <title>The Genomes of Two Strains of Taenia crassiceps the Animal Model for the Study of Human Cysticercosis.</title>
        <authorList>
            <person name="Bobes R.J."/>
            <person name="Estrada K."/>
            <person name="Rios-Valencia D.G."/>
            <person name="Calderon-Gallegos A."/>
            <person name="de la Torre P."/>
            <person name="Carrero J.C."/>
            <person name="Sanchez-Flores A."/>
            <person name="Laclette J.P."/>
        </authorList>
    </citation>
    <scope>NUCLEOTIDE SEQUENCE [LARGE SCALE GENOMIC DNA]</scope>
    <source>
        <strain evidence="1">WFUcys</strain>
    </source>
</reference>
<protein>
    <submittedName>
        <fullName evidence="1">Uncharacterized protein</fullName>
    </submittedName>
</protein>
<sequence length="131" mass="14419">MPPTYRGAGDHKASELRANRVLTPFPHLSRRRQMATEEHLSCGHLAGGEVGIYEDLMPSPPARYYLRVSAYPHVDNAAFAPPPHLTTLVGLADPTPPPDPIFSRRLALLLHSANLRDCIGRPCQKGDCQQC</sequence>
<evidence type="ECO:0000313" key="2">
    <source>
        <dbReference type="Proteomes" id="UP001651158"/>
    </source>
</evidence>
<organism evidence="1 2">
    <name type="scientific">Taenia crassiceps</name>
    <dbReference type="NCBI Taxonomy" id="6207"/>
    <lineage>
        <taxon>Eukaryota</taxon>
        <taxon>Metazoa</taxon>
        <taxon>Spiralia</taxon>
        <taxon>Lophotrochozoa</taxon>
        <taxon>Platyhelminthes</taxon>
        <taxon>Cestoda</taxon>
        <taxon>Eucestoda</taxon>
        <taxon>Cyclophyllidea</taxon>
        <taxon>Taeniidae</taxon>
        <taxon>Taenia</taxon>
    </lineage>
</organism>
<proteinExistence type="predicted"/>
<evidence type="ECO:0000313" key="1">
    <source>
        <dbReference type="EMBL" id="KAL5109741.1"/>
    </source>
</evidence>
<keyword evidence="2" id="KW-1185">Reference proteome</keyword>